<accession>A0A1H7R8R0</accession>
<dbReference type="Gene3D" id="3.40.50.1100">
    <property type="match status" value="1"/>
</dbReference>
<sequence>MNFNNISIEAKHQLLDSVRSDTMYAIDYQLYGVRKTLYSRIISSNKPAVADVPEMEELYFYFSAVTLIKQLHGEGLSPDIFISEVSQLGSAFTIGSYLQLVGRGTKKIFGLLRESDPFSKETGWYTMERIFGSSGREIGGRVLCSNNGVALKTYEADAILLAQKLAIQLGLEIGPVSGVNLLRAIELQNWTDDEESMITVFQDDISALQKIQPQYHDAEKRLNAYNIAFLDYRELRKVPEAFFKQLLGLV</sequence>
<evidence type="ECO:0000313" key="2">
    <source>
        <dbReference type="Proteomes" id="UP000199421"/>
    </source>
</evidence>
<gene>
    <name evidence="1" type="ORF">SAMN05661044_02881</name>
</gene>
<dbReference type="RefSeq" id="WP_093325550.1">
    <property type="nucleotide sequence ID" value="NZ_FOAF01000002.1"/>
</dbReference>
<name>A0A1H7R8R0_OLID1</name>
<protein>
    <submittedName>
        <fullName evidence="1">Uncharacterized protein</fullName>
    </submittedName>
</protein>
<dbReference type="Proteomes" id="UP000199421">
    <property type="component" value="Unassembled WGS sequence"/>
</dbReference>
<organism evidence="1 2">
    <name type="scientific">Olivibacter domesticus</name>
    <name type="common">Pseudosphingobacterium domesticum</name>
    <dbReference type="NCBI Taxonomy" id="407022"/>
    <lineage>
        <taxon>Bacteria</taxon>
        <taxon>Pseudomonadati</taxon>
        <taxon>Bacteroidota</taxon>
        <taxon>Sphingobacteriia</taxon>
        <taxon>Sphingobacteriales</taxon>
        <taxon>Sphingobacteriaceae</taxon>
        <taxon>Olivibacter</taxon>
    </lineage>
</organism>
<dbReference type="EMBL" id="FOAF01000002">
    <property type="protein sequence ID" value="SEL56358.1"/>
    <property type="molecule type" value="Genomic_DNA"/>
</dbReference>
<keyword evidence="2" id="KW-1185">Reference proteome</keyword>
<dbReference type="STRING" id="407022.SAMN05661044_02881"/>
<dbReference type="InterPro" id="IPR036052">
    <property type="entry name" value="TrpB-like_PALP_sf"/>
</dbReference>
<evidence type="ECO:0000313" key="1">
    <source>
        <dbReference type="EMBL" id="SEL56358.1"/>
    </source>
</evidence>
<dbReference type="AlphaFoldDB" id="A0A1H7R8R0"/>
<proteinExistence type="predicted"/>
<reference evidence="2" key="1">
    <citation type="submission" date="2016-10" db="EMBL/GenBank/DDBJ databases">
        <authorList>
            <person name="Varghese N."/>
            <person name="Submissions S."/>
        </authorList>
    </citation>
    <scope>NUCLEOTIDE SEQUENCE [LARGE SCALE GENOMIC DNA]</scope>
    <source>
        <strain evidence="2">DSM 18733</strain>
    </source>
</reference>